<dbReference type="CDD" id="cd00041">
    <property type="entry name" value="CUB"/>
    <property type="match status" value="1"/>
</dbReference>
<gene>
    <name evidence="7" type="ORF">NPIL_258161</name>
</gene>
<reference evidence="7" key="1">
    <citation type="submission" date="2020-08" db="EMBL/GenBank/DDBJ databases">
        <title>Multicomponent nature underlies the extraordinary mechanical properties of spider dragline silk.</title>
        <authorList>
            <person name="Kono N."/>
            <person name="Nakamura H."/>
            <person name="Mori M."/>
            <person name="Yoshida Y."/>
            <person name="Ohtoshi R."/>
            <person name="Malay A.D."/>
            <person name="Moran D.A.P."/>
            <person name="Tomita M."/>
            <person name="Numata K."/>
            <person name="Arakawa K."/>
        </authorList>
    </citation>
    <scope>NUCLEOTIDE SEQUENCE</scope>
</reference>
<dbReference type="PANTHER" id="PTHR24254">
    <property type="entry name" value="PROTHROMBIN"/>
    <property type="match status" value="1"/>
</dbReference>
<evidence type="ECO:0000256" key="1">
    <source>
        <dbReference type="ARBA" id="ARBA00022729"/>
    </source>
</evidence>
<evidence type="ECO:0000259" key="6">
    <source>
        <dbReference type="PROSITE" id="PS01180"/>
    </source>
</evidence>
<dbReference type="Gene3D" id="2.60.120.290">
    <property type="entry name" value="Spermadhesin, CUB domain"/>
    <property type="match status" value="1"/>
</dbReference>
<dbReference type="Pfam" id="PF00431">
    <property type="entry name" value="CUB"/>
    <property type="match status" value="1"/>
</dbReference>
<keyword evidence="3" id="KW-1015">Disulfide bond</keyword>
<sequence length="92" mass="10154">MKSIVGSVWFAYANALRKSYDFDETSLKVYDGSSDADPVIGLYCTTVTPAPVTSSGHEARLVFQSDDSVQDNGFHIVYASQPSKSQYVFIYL</sequence>
<keyword evidence="4" id="KW-0325">Glycoprotein</keyword>
<comment type="caution">
    <text evidence="7">The sequence shown here is derived from an EMBL/GenBank/DDBJ whole genome shotgun (WGS) entry which is preliminary data.</text>
</comment>
<evidence type="ECO:0000256" key="5">
    <source>
        <dbReference type="PROSITE-ProRule" id="PRU00059"/>
    </source>
</evidence>
<evidence type="ECO:0000313" key="8">
    <source>
        <dbReference type="Proteomes" id="UP000887013"/>
    </source>
</evidence>
<keyword evidence="1" id="KW-0732">Signal</keyword>
<organism evidence="7 8">
    <name type="scientific">Nephila pilipes</name>
    <name type="common">Giant wood spider</name>
    <name type="synonym">Nephila maculata</name>
    <dbReference type="NCBI Taxonomy" id="299642"/>
    <lineage>
        <taxon>Eukaryota</taxon>
        <taxon>Metazoa</taxon>
        <taxon>Ecdysozoa</taxon>
        <taxon>Arthropoda</taxon>
        <taxon>Chelicerata</taxon>
        <taxon>Arachnida</taxon>
        <taxon>Araneae</taxon>
        <taxon>Araneomorphae</taxon>
        <taxon>Entelegynae</taxon>
        <taxon>Araneoidea</taxon>
        <taxon>Nephilidae</taxon>
        <taxon>Nephila</taxon>
    </lineage>
</organism>
<dbReference type="AlphaFoldDB" id="A0A8X6NVP3"/>
<dbReference type="PANTHER" id="PTHR24254:SF6">
    <property type="entry name" value="CUBILIN"/>
    <property type="match status" value="1"/>
</dbReference>
<dbReference type="SUPFAM" id="SSF49854">
    <property type="entry name" value="Spermadhesin, CUB domain"/>
    <property type="match status" value="1"/>
</dbReference>
<dbReference type="InterPro" id="IPR051659">
    <property type="entry name" value="Serine_Protease_S1-Domain"/>
</dbReference>
<keyword evidence="2" id="KW-0677">Repeat</keyword>
<feature type="domain" description="CUB" evidence="6">
    <location>
        <begin position="27"/>
        <end position="81"/>
    </location>
</feature>
<evidence type="ECO:0000313" key="7">
    <source>
        <dbReference type="EMBL" id="GFT34203.1"/>
    </source>
</evidence>
<dbReference type="EMBL" id="BMAW01108465">
    <property type="protein sequence ID" value="GFT34203.1"/>
    <property type="molecule type" value="Genomic_DNA"/>
</dbReference>
<dbReference type="InterPro" id="IPR035914">
    <property type="entry name" value="Sperma_CUB_dom_sf"/>
</dbReference>
<evidence type="ECO:0000256" key="4">
    <source>
        <dbReference type="ARBA" id="ARBA00023180"/>
    </source>
</evidence>
<dbReference type="InterPro" id="IPR000859">
    <property type="entry name" value="CUB_dom"/>
</dbReference>
<accession>A0A8X6NVP3</accession>
<keyword evidence="8" id="KW-1185">Reference proteome</keyword>
<protein>
    <recommendedName>
        <fullName evidence="6">CUB domain-containing protein</fullName>
    </recommendedName>
</protein>
<evidence type="ECO:0000256" key="3">
    <source>
        <dbReference type="ARBA" id="ARBA00023157"/>
    </source>
</evidence>
<evidence type="ECO:0000256" key="2">
    <source>
        <dbReference type="ARBA" id="ARBA00022737"/>
    </source>
</evidence>
<name>A0A8X6NVP3_NEPPI</name>
<dbReference type="PROSITE" id="PS01180">
    <property type="entry name" value="CUB"/>
    <property type="match status" value="1"/>
</dbReference>
<dbReference type="Proteomes" id="UP000887013">
    <property type="component" value="Unassembled WGS sequence"/>
</dbReference>
<proteinExistence type="predicted"/>
<comment type="caution">
    <text evidence="5">Lacks conserved residue(s) required for the propagation of feature annotation.</text>
</comment>